<evidence type="ECO:0000256" key="1">
    <source>
        <dbReference type="ARBA" id="ARBA00004613"/>
    </source>
</evidence>
<dbReference type="FunFam" id="3.40.50.1820:FF:000244">
    <property type="entry name" value="Cutinase"/>
    <property type="match status" value="1"/>
</dbReference>
<sequence>MKLNLLLTVLSASLAAAAPISPRPVAHNEKRNTPLNTILTIILNHLPAVNGAIGAVESVITDFQNLISELTGISDTYNELGGACTDYTVIYARGTDDPGNTGVVTGPPFFMALENLVGSSKVRVQGVNDYAASVATFLAGGDPVGSASMASEIEAAYAACPNTNLVASGYSQGGQVVHNALALLPAATVKWISSVVIFGDPEKMLIHRRTDKGQAIPNMDASKVDTICHTGDNICEAGDIILPAHLTYGEDATAAAAFVVAHASK</sequence>
<feature type="signal peptide" evidence="12">
    <location>
        <begin position="1"/>
        <end position="17"/>
    </location>
</feature>
<accession>A0A4Z1KQV0</accession>
<protein>
    <recommendedName>
        <fullName evidence="3 12">Cutinase</fullName>
        <ecNumber evidence="3 12">3.1.1.74</ecNumber>
    </recommendedName>
</protein>
<dbReference type="InterPro" id="IPR000675">
    <property type="entry name" value="Cutinase/axe"/>
</dbReference>
<comment type="subcellular location">
    <subcellularLocation>
        <location evidence="1 12">Secreted</location>
    </subcellularLocation>
</comment>
<feature type="active site" description="Proton donor/acceptor" evidence="10">
    <location>
        <position position="245"/>
    </location>
</feature>
<evidence type="ECO:0000256" key="12">
    <source>
        <dbReference type="RuleBase" id="RU361263"/>
    </source>
</evidence>
<dbReference type="GO" id="GO:0050525">
    <property type="term" value="F:cutinase activity"/>
    <property type="evidence" value="ECO:0007669"/>
    <property type="project" value="UniProtKB-UniRule"/>
</dbReference>
<dbReference type="InterPro" id="IPR011150">
    <property type="entry name" value="Cutinase_monf"/>
</dbReference>
<dbReference type="PANTHER" id="PTHR48250">
    <property type="entry name" value="CUTINASE 2-RELATED"/>
    <property type="match status" value="1"/>
</dbReference>
<dbReference type="EMBL" id="PQXO01000565">
    <property type="protein sequence ID" value="TGO83989.1"/>
    <property type="molecule type" value="Genomic_DNA"/>
</dbReference>
<dbReference type="InterPro" id="IPR043580">
    <property type="entry name" value="CUTINASE_1"/>
</dbReference>
<feature type="disulfide bond" evidence="11">
    <location>
        <begin position="228"/>
        <end position="235"/>
    </location>
</feature>
<evidence type="ECO:0000256" key="7">
    <source>
        <dbReference type="ARBA" id="ARBA00022801"/>
    </source>
</evidence>
<dbReference type="GO" id="GO:0005576">
    <property type="term" value="C:extracellular region"/>
    <property type="evidence" value="ECO:0007669"/>
    <property type="project" value="UniProtKB-SubCell"/>
</dbReference>
<comment type="function">
    <text evidence="12">Catalyzes the hydrolysis of complex carboxylic polyesters found in the cell wall of plants. Degrades cutin, a macromolecule that forms the structure of the plant cuticle.</text>
</comment>
<evidence type="ECO:0000313" key="14">
    <source>
        <dbReference type="Proteomes" id="UP000297280"/>
    </source>
</evidence>
<keyword evidence="7 12" id="KW-0378">Hydrolase</keyword>
<name>A0A4Z1KQV0_9HELO</name>
<evidence type="ECO:0000313" key="13">
    <source>
        <dbReference type="EMBL" id="TGO83989.1"/>
    </source>
</evidence>
<evidence type="ECO:0000256" key="5">
    <source>
        <dbReference type="ARBA" id="ARBA00022525"/>
    </source>
</evidence>
<evidence type="ECO:0000256" key="8">
    <source>
        <dbReference type="ARBA" id="ARBA00023157"/>
    </source>
</evidence>
<dbReference type="SUPFAM" id="SSF53474">
    <property type="entry name" value="alpha/beta-Hydrolases"/>
    <property type="match status" value="1"/>
</dbReference>
<reference evidence="13 14" key="1">
    <citation type="submission" date="2017-12" db="EMBL/GenBank/DDBJ databases">
        <title>Comparative genomics of Botrytis spp.</title>
        <authorList>
            <person name="Valero-Jimenez C.A."/>
            <person name="Tapia P."/>
            <person name="Veloso J."/>
            <person name="Silva-Moreno E."/>
            <person name="Staats M."/>
            <person name="Valdes J.H."/>
            <person name="Van Kan J.A.L."/>
        </authorList>
    </citation>
    <scope>NUCLEOTIDE SEQUENCE [LARGE SCALE GENOMIC DNA]</scope>
    <source>
        <strain evidence="13 14">MUCL3349</strain>
    </source>
</reference>
<feature type="active site" description="Nucleophile" evidence="10">
    <location>
        <position position="171"/>
    </location>
</feature>
<gene>
    <name evidence="13" type="ORF">BPOR_0566g00100</name>
</gene>
<keyword evidence="5 12" id="KW-0964">Secreted</keyword>
<evidence type="ECO:0000256" key="11">
    <source>
        <dbReference type="PIRSR" id="PIRSR611150-2"/>
    </source>
</evidence>
<dbReference type="PANTHER" id="PTHR48250:SF1">
    <property type="entry name" value="CUTINASE"/>
    <property type="match status" value="1"/>
</dbReference>
<keyword evidence="4 12" id="KW-0719">Serine esterase</keyword>
<dbReference type="EC" id="3.1.1.74" evidence="3 12"/>
<comment type="catalytic activity">
    <reaction evidence="9 12">
        <text>cutin + H2O = cutin monomers.</text>
        <dbReference type="EC" id="3.1.1.74"/>
    </reaction>
</comment>
<keyword evidence="14" id="KW-1185">Reference proteome</keyword>
<comment type="similarity">
    <text evidence="2 12">Belongs to the cutinase family.</text>
</comment>
<feature type="disulfide bond" evidence="11">
    <location>
        <begin position="84"/>
        <end position="160"/>
    </location>
</feature>
<evidence type="ECO:0000256" key="2">
    <source>
        <dbReference type="ARBA" id="ARBA00007534"/>
    </source>
</evidence>
<feature type="active site" evidence="10">
    <location>
        <position position="232"/>
    </location>
</feature>
<evidence type="ECO:0000256" key="6">
    <source>
        <dbReference type="ARBA" id="ARBA00022729"/>
    </source>
</evidence>
<dbReference type="SMART" id="SM01110">
    <property type="entry name" value="Cutinase"/>
    <property type="match status" value="1"/>
</dbReference>
<evidence type="ECO:0000256" key="3">
    <source>
        <dbReference type="ARBA" id="ARBA00013095"/>
    </source>
</evidence>
<dbReference type="GO" id="GO:0016052">
    <property type="term" value="P:carbohydrate catabolic process"/>
    <property type="evidence" value="ECO:0007669"/>
    <property type="project" value="TreeGrafter"/>
</dbReference>
<evidence type="ECO:0000256" key="9">
    <source>
        <dbReference type="ARBA" id="ARBA00034045"/>
    </source>
</evidence>
<dbReference type="Pfam" id="PF01083">
    <property type="entry name" value="Cutinase"/>
    <property type="match status" value="1"/>
</dbReference>
<keyword evidence="6 12" id="KW-0732">Signal</keyword>
<feature type="chain" id="PRO_5021509327" description="Cutinase" evidence="12">
    <location>
        <begin position="18"/>
        <end position="265"/>
    </location>
</feature>
<dbReference type="Proteomes" id="UP000297280">
    <property type="component" value="Unassembled WGS sequence"/>
</dbReference>
<organism evidence="13 14">
    <name type="scientific">Botrytis porri</name>
    <dbReference type="NCBI Taxonomy" id="87229"/>
    <lineage>
        <taxon>Eukaryota</taxon>
        <taxon>Fungi</taxon>
        <taxon>Dikarya</taxon>
        <taxon>Ascomycota</taxon>
        <taxon>Pezizomycotina</taxon>
        <taxon>Leotiomycetes</taxon>
        <taxon>Helotiales</taxon>
        <taxon>Sclerotiniaceae</taxon>
        <taxon>Botrytis</taxon>
    </lineage>
</organism>
<dbReference type="Gene3D" id="3.40.50.1820">
    <property type="entry name" value="alpha/beta hydrolase"/>
    <property type="match status" value="1"/>
</dbReference>
<evidence type="ECO:0000256" key="10">
    <source>
        <dbReference type="PIRSR" id="PIRSR611150-1"/>
    </source>
</evidence>
<dbReference type="InterPro" id="IPR029058">
    <property type="entry name" value="AB_hydrolase_fold"/>
</dbReference>
<comment type="caution">
    <text evidence="13">The sequence shown here is derived from an EMBL/GenBank/DDBJ whole genome shotgun (WGS) entry which is preliminary data.</text>
</comment>
<dbReference type="AlphaFoldDB" id="A0A4Z1KQV0"/>
<keyword evidence="8 11" id="KW-1015">Disulfide bond</keyword>
<evidence type="ECO:0000256" key="4">
    <source>
        <dbReference type="ARBA" id="ARBA00022487"/>
    </source>
</evidence>
<proteinExistence type="inferred from homology"/>
<dbReference type="PROSITE" id="PS00155">
    <property type="entry name" value="CUTINASE_1"/>
    <property type="match status" value="1"/>
</dbReference>